<gene>
    <name evidence="2" type="ORF">Tco_0653718</name>
</gene>
<sequence>SEPVPMATVVNAPIVSMSTYVSTTIAQDAPSTREPSSIQSTSGDIATRFSLEGKIVVLQKTVPNNRSSKEAKEPNLQISVDTTASADVPSSVSKTTDTTSTLQPPPPPL</sequence>
<evidence type="ECO:0000256" key="1">
    <source>
        <dbReference type="SAM" id="MobiDB-lite"/>
    </source>
</evidence>
<feature type="compositionally biased region" description="Polar residues" evidence="1">
    <location>
        <begin position="76"/>
        <end position="85"/>
    </location>
</feature>
<dbReference type="Proteomes" id="UP001151760">
    <property type="component" value="Unassembled WGS sequence"/>
</dbReference>
<keyword evidence="3" id="KW-1185">Reference proteome</keyword>
<name>A0ABQ4X166_9ASTR</name>
<accession>A0ABQ4X166</accession>
<comment type="caution">
    <text evidence="2">The sequence shown here is derived from an EMBL/GenBank/DDBJ whole genome shotgun (WGS) entry which is preliminary data.</text>
</comment>
<protein>
    <submittedName>
        <fullName evidence="2">Uncharacterized protein</fullName>
    </submittedName>
</protein>
<proteinExistence type="predicted"/>
<reference evidence="2" key="1">
    <citation type="journal article" date="2022" name="Int. J. Mol. Sci.">
        <title>Draft Genome of Tanacetum Coccineum: Genomic Comparison of Closely Related Tanacetum-Family Plants.</title>
        <authorList>
            <person name="Yamashiro T."/>
            <person name="Shiraishi A."/>
            <person name="Nakayama K."/>
            <person name="Satake H."/>
        </authorList>
    </citation>
    <scope>NUCLEOTIDE SEQUENCE</scope>
</reference>
<dbReference type="EMBL" id="BQNB010009114">
    <property type="protein sequence ID" value="GJS58934.1"/>
    <property type="molecule type" value="Genomic_DNA"/>
</dbReference>
<reference evidence="2" key="2">
    <citation type="submission" date="2022-01" db="EMBL/GenBank/DDBJ databases">
        <authorList>
            <person name="Yamashiro T."/>
            <person name="Shiraishi A."/>
            <person name="Satake H."/>
            <person name="Nakayama K."/>
        </authorList>
    </citation>
    <scope>NUCLEOTIDE SEQUENCE</scope>
</reference>
<organism evidence="2 3">
    <name type="scientific">Tanacetum coccineum</name>
    <dbReference type="NCBI Taxonomy" id="301880"/>
    <lineage>
        <taxon>Eukaryota</taxon>
        <taxon>Viridiplantae</taxon>
        <taxon>Streptophyta</taxon>
        <taxon>Embryophyta</taxon>
        <taxon>Tracheophyta</taxon>
        <taxon>Spermatophyta</taxon>
        <taxon>Magnoliopsida</taxon>
        <taxon>eudicotyledons</taxon>
        <taxon>Gunneridae</taxon>
        <taxon>Pentapetalae</taxon>
        <taxon>asterids</taxon>
        <taxon>campanulids</taxon>
        <taxon>Asterales</taxon>
        <taxon>Asteraceae</taxon>
        <taxon>Asteroideae</taxon>
        <taxon>Anthemideae</taxon>
        <taxon>Anthemidinae</taxon>
        <taxon>Tanacetum</taxon>
    </lineage>
</organism>
<feature type="region of interest" description="Disordered" evidence="1">
    <location>
        <begin position="63"/>
        <end position="109"/>
    </location>
</feature>
<feature type="non-terminal residue" evidence="2">
    <location>
        <position position="1"/>
    </location>
</feature>
<evidence type="ECO:0000313" key="3">
    <source>
        <dbReference type="Proteomes" id="UP001151760"/>
    </source>
</evidence>
<evidence type="ECO:0000313" key="2">
    <source>
        <dbReference type="EMBL" id="GJS58934.1"/>
    </source>
</evidence>
<feature type="compositionally biased region" description="Low complexity" evidence="1">
    <location>
        <begin position="89"/>
        <end position="102"/>
    </location>
</feature>